<dbReference type="EMBL" id="QSND01000001">
    <property type="protein sequence ID" value="KAA6453193.1"/>
    <property type="molecule type" value="Genomic_DNA"/>
</dbReference>
<reference evidence="2 3" key="1">
    <citation type="submission" date="2018-08" db="EMBL/GenBank/DDBJ databases">
        <title>Bacillus phenotypic plasticity.</title>
        <authorList>
            <person name="Hurtado E."/>
        </authorList>
    </citation>
    <scope>NUCLEOTIDE SEQUENCE [LARGE SCALE GENOMIC DNA]</scope>
    <source>
        <strain evidence="2 3">427</strain>
    </source>
</reference>
<keyword evidence="1" id="KW-0472">Membrane</keyword>
<evidence type="ECO:0000313" key="2">
    <source>
        <dbReference type="EMBL" id="KAA6453193.1"/>
    </source>
</evidence>
<dbReference type="RefSeq" id="WP_148955904.1">
    <property type="nucleotide sequence ID" value="NZ_CM125431.1"/>
</dbReference>
<feature type="transmembrane region" description="Helical" evidence="1">
    <location>
        <begin position="6"/>
        <end position="26"/>
    </location>
</feature>
<accession>A0A5M8S0S9</accession>
<gene>
    <name evidence="2" type="ORF">DX927_03000</name>
</gene>
<name>A0A5M8S0S9_9BACI</name>
<evidence type="ECO:0000256" key="1">
    <source>
        <dbReference type="SAM" id="Phobius"/>
    </source>
</evidence>
<keyword evidence="1" id="KW-1133">Transmembrane helix</keyword>
<protein>
    <submittedName>
        <fullName evidence="2">Uncharacterized protein</fullName>
    </submittedName>
</protein>
<dbReference type="Proteomes" id="UP000324326">
    <property type="component" value="Unassembled WGS sequence"/>
</dbReference>
<keyword evidence="1" id="KW-0812">Transmembrane</keyword>
<sequence>MLLFFGKFILFYLFGSVAFALFKVMYYNISKKFVTKTADGTKLNWTLNVFVKNGKKMDSNDYFVMGVFAGLCAIYI</sequence>
<proteinExistence type="predicted"/>
<evidence type="ECO:0000313" key="3">
    <source>
        <dbReference type="Proteomes" id="UP000324326"/>
    </source>
</evidence>
<dbReference type="AlphaFoldDB" id="A0A5M8S0S9"/>
<organism evidence="2 3">
    <name type="scientific">Bacillus swezeyi</name>
    <dbReference type="NCBI Taxonomy" id="1925020"/>
    <lineage>
        <taxon>Bacteria</taxon>
        <taxon>Bacillati</taxon>
        <taxon>Bacillota</taxon>
        <taxon>Bacilli</taxon>
        <taxon>Bacillales</taxon>
        <taxon>Bacillaceae</taxon>
        <taxon>Bacillus</taxon>
    </lineage>
</organism>
<comment type="caution">
    <text evidence="2">The sequence shown here is derived from an EMBL/GenBank/DDBJ whole genome shotgun (WGS) entry which is preliminary data.</text>
</comment>